<keyword evidence="2" id="KW-1185">Reference proteome</keyword>
<dbReference type="PANTHER" id="PTHR43179:SF10">
    <property type="entry name" value="GLYCOSYL TRANSFERASE"/>
    <property type="match status" value="1"/>
</dbReference>
<reference evidence="1 2" key="1">
    <citation type="submission" date="2020-05" db="EMBL/GenBank/DDBJ databases">
        <title>Azospirillum oleiclasticum sp. nov, a nitrogen-fixing and heavy crude oil-emulsifying bacterium isolated from the crude oil of Yumen Oilfield.</title>
        <authorList>
            <person name="Wu D."/>
            <person name="Cai M."/>
            <person name="Zhang X."/>
        </authorList>
    </citation>
    <scope>NUCLEOTIDE SEQUENCE [LARGE SCALE GENOMIC DNA]</scope>
    <source>
        <strain evidence="1 2">ROY-1-1-2</strain>
    </source>
</reference>
<dbReference type="Gene3D" id="3.90.550.10">
    <property type="entry name" value="Spore Coat Polysaccharide Biosynthesis Protein SpsA, Chain A"/>
    <property type="match status" value="1"/>
</dbReference>
<dbReference type="InterPro" id="IPR029044">
    <property type="entry name" value="Nucleotide-diphossugar_trans"/>
</dbReference>
<gene>
    <name evidence="1" type="ORF">HND93_33460</name>
</gene>
<dbReference type="Pfam" id="PF13641">
    <property type="entry name" value="Glyco_tranf_2_3"/>
    <property type="match status" value="1"/>
</dbReference>
<dbReference type="EMBL" id="JABFDB010000042">
    <property type="protein sequence ID" value="NYZ24638.1"/>
    <property type="molecule type" value="Genomic_DNA"/>
</dbReference>
<evidence type="ECO:0000313" key="1">
    <source>
        <dbReference type="EMBL" id="NYZ24638.1"/>
    </source>
</evidence>
<protein>
    <submittedName>
        <fullName evidence="1">Glycosyltransferase</fullName>
    </submittedName>
</protein>
<organism evidence="1 2">
    <name type="scientific">Azospirillum oleiclasticum</name>
    <dbReference type="NCBI Taxonomy" id="2735135"/>
    <lineage>
        <taxon>Bacteria</taxon>
        <taxon>Pseudomonadati</taxon>
        <taxon>Pseudomonadota</taxon>
        <taxon>Alphaproteobacteria</taxon>
        <taxon>Rhodospirillales</taxon>
        <taxon>Azospirillaceae</taxon>
        <taxon>Azospirillum</taxon>
    </lineage>
</organism>
<accession>A0ABX2TMJ8</accession>
<sequence length="280" mass="30402">MDLSVVLYHPDGRVLAEALASITAAAAVLRAATGWDTALWLVDNAETGGEEPGGEEQGEEARLRGIVAESGVAAAMPVTLLSGHGNVGYGAGHNRAIRQGRGAFHLVLNHDILLDPQALLEGFHFMKSNPGVVLLSPRVSNEAGGQEFICKRTPTLLDLGLRGFAPGFLKRRFAGRLARYEMRDLTGEEPVHGVEYAGGAFMLFRRDALETLGGFDERFFLYFEDFDLSKRAAALGTVAYVPAVRIVHYGGKAARKGWLHIRLFAASALRYFAKHGWRLA</sequence>
<dbReference type="SUPFAM" id="SSF53448">
    <property type="entry name" value="Nucleotide-diphospho-sugar transferases"/>
    <property type="match status" value="1"/>
</dbReference>
<name>A0ABX2TMJ8_9PROT</name>
<dbReference type="PANTHER" id="PTHR43179">
    <property type="entry name" value="RHAMNOSYLTRANSFERASE WBBL"/>
    <property type="match status" value="1"/>
</dbReference>
<evidence type="ECO:0000313" key="2">
    <source>
        <dbReference type="Proteomes" id="UP000584642"/>
    </source>
</evidence>
<dbReference type="Proteomes" id="UP000584642">
    <property type="component" value="Unassembled WGS sequence"/>
</dbReference>
<comment type="caution">
    <text evidence="1">The sequence shown here is derived from an EMBL/GenBank/DDBJ whole genome shotgun (WGS) entry which is preliminary data.</text>
</comment>
<proteinExistence type="predicted"/>